<proteinExistence type="inferred from homology"/>
<evidence type="ECO:0000256" key="3">
    <source>
        <dbReference type="ARBA" id="ARBA00022729"/>
    </source>
</evidence>
<dbReference type="Proteomes" id="UP000179588">
    <property type="component" value="Unassembled WGS sequence"/>
</dbReference>
<dbReference type="GO" id="GO:0016020">
    <property type="term" value="C:membrane"/>
    <property type="evidence" value="ECO:0007669"/>
    <property type="project" value="InterPro"/>
</dbReference>
<comment type="similarity">
    <text evidence="1">Belongs to the outer membrane porin (Opr) (TC 1.B.25) family.</text>
</comment>
<gene>
    <name evidence="4" type="primary">chiP</name>
    <name evidence="4" type="ORF">A3Q29_17570</name>
</gene>
<dbReference type="PANTHER" id="PTHR34596:SF2">
    <property type="entry name" value="CHITOPORIN"/>
    <property type="match status" value="1"/>
</dbReference>
<dbReference type="InterPro" id="IPR005318">
    <property type="entry name" value="OM_porin_bac"/>
</dbReference>
<dbReference type="InterPro" id="IPR058075">
    <property type="entry name" value="Chitoporin"/>
</dbReference>
<organism evidence="4 5">
    <name type="scientific">Providencia stuartii</name>
    <dbReference type="NCBI Taxonomy" id="588"/>
    <lineage>
        <taxon>Bacteria</taxon>
        <taxon>Pseudomonadati</taxon>
        <taxon>Pseudomonadota</taxon>
        <taxon>Gammaproteobacteria</taxon>
        <taxon>Enterobacterales</taxon>
        <taxon>Morganellaceae</taxon>
        <taxon>Providencia</taxon>
    </lineage>
</organism>
<evidence type="ECO:0000256" key="2">
    <source>
        <dbReference type="ARBA" id="ARBA00022448"/>
    </source>
</evidence>
<keyword evidence="3" id="KW-0732">Signal</keyword>
<evidence type="ECO:0000313" key="4">
    <source>
        <dbReference type="EMBL" id="OHT24465.1"/>
    </source>
</evidence>
<keyword evidence="2" id="KW-0813">Transport</keyword>
<dbReference type="InterPro" id="IPR023614">
    <property type="entry name" value="Porin_dom_sf"/>
</dbReference>
<dbReference type="OrthoDB" id="9151008at2"/>
<dbReference type="EMBL" id="LVIE01000124">
    <property type="protein sequence ID" value="OHT24465.1"/>
    <property type="molecule type" value="Genomic_DNA"/>
</dbReference>
<comment type="caution">
    <text evidence="4">The sequence shown here is derived from an EMBL/GenBank/DDBJ whole genome shotgun (WGS) entry which is preliminary data.</text>
</comment>
<reference evidence="4 5" key="1">
    <citation type="submission" date="2016-03" db="EMBL/GenBank/DDBJ databases">
        <title>Genome sequence of Providencia stuartii strain, isolated from the salivary glands of larval Lucilia sericata.</title>
        <authorList>
            <person name="Yuan Y."/>
            <person name="Zhang Y."/>
            <person name="Fu S."/>
            <person name="Crippen T.L."/>
            <person name="Visi D."/>
            <person name="Benbow M.E."/>
            <person name="Allen M."/>
            <person name="Tomberlin J.K."/>
            <person name="Sze S.-H."/>
            <person name="Tarone A.M."/>
        </authorList>
    </citation>
    <scope>NUCLEOTIDE SEQUENCE [LARGE SCALE GENOMIC DNA]</scope>
    <source>
        <strain evidence="4 5">Crippen</strain>
    </source>
</reference>
<name>A0A1S1HQD5_PROST</name>
<dbReference type="Gene3D" id="2.40.160.10">
    <property type="entry name" value="Porin"/>
    <property type="match status" value="1"/>
</dbReference>
<protein>
    <submittedName>
        <fullName evidence="4">Chitoporin</fullName>
    </submittedName>
</protein>
<dbReference type="PANTHER" id="PTHR34596">
    <property type="entry name" value="CHITOPORIN"/>
    <property type="match status" value="1"/>
</dbReference>
<dbReference type="GO" id="GO:0015288">
    <property type="term" value="F:porin activity"/>
    <property type="evidence" value="ECO:0007669"/>
    <property type="project" value="TreeGrafter"/>
</dbReference>
<dbReference type="AlphaFoldDB" id="A0A1S1HQD5"/>
<sequence>MANSMSKHTKKLLALEIFSILTASCYIPKINAEPFFEDSTLKGGIYYLQRDRSRKDTTTNKYSDNLKHSSANVALDFSSGYIQDFIGFDFTGFYAFELSNAGPAAPNEIGLSDAKTVWDEKWKGDRSGFTFTKAATKLKAGPFWANVGYIQPAGQTLLAPNWSFLPGTYRGAELGAEFDADSNGKFNISYMWTDEYKAPWYTTMYDFRMADGSTPIDYLHSLGVKYDAKNKLVLEAAVGEAPDYMEQYFGKLSYAFPLAERDLRLSYQFYGANDKDNSGGVNDVYDGFAWLQAFTLGYTYDSFDFRLEGTMIHSPGRMGYFLQRLTNHYGSSNGRLDIWWDGRSDFNADGEKALFAGVTYDLTNWDLAGWKVGTSYIHGWDAKPNTNITSGVDPNKRLTESAWNFDIMYTIQSGKAKDTTFKLHYTRYDNHSNIPSWGGGYNNVFQDEKDIKFSVIAPFTIF</sequence>
<accession>A0A1S1HQD5</accession>
<evidence type="ECO:0000256" key="1">
    <source>
        <dbReference type="ARBA" id="ARBA00009075"/>
    </source>
</evidence>
<evidence type="ECO:0000313" key="5">
    <source>
        <dbReference type="Proteomes" id="UP000179588"/>
    </source>
</evidence>
<dbReference type="GO" id="GO:0015772">
    <property type="term" value="P:oligosaccharide transport"/>
    <property type="evidence" value="ECO:0007669"/>
    <property type="project" value="TreeGrafter"/>
</dbReference>
<keyword evidence="5" id="KW-1185">Reference proteome</keyword>
<dbReference type="Pfam" id="PF03573">
    <property type="entry name" value="OprD"/>
    <property type="match status" value="1"/>
</dbReference>
<dbReference type="NCBIfam" id="NF047822">
    <property type="entry name" value="ChporEntbacChiP"/>
    <property type="match status" value="1"/>
</dbReference>